<dbReference type="PANTHER" id="PTHR46796">
    <property type="entry name" value="HTH-TYPE TRANSCRIPTIONAL ACTIVATOR RHAS-RELATED"/>
    <property type="match status" value="1"/>
</dbReference>
<evidence type="ECO:0000313" key="5">
    <source>
        <dbReference type="EMBL" id="PYE82472.1"/>
    </source>
</evidence>
<keyword evidence="3" id="KW-0804">Transcription</keyword>
<accession>A0A318ST37</accession>
<dbReference type="GO" id="GO:0003700">
    <property type="term" value="F:DNA-binding transcription factor activity"/>
    <property type="evidence" value="ECO:0007669"/>
    <property type="project" value="InterPro"/>
</dbReference>
<dbReference type="PROSITE" id="PS00041">
    <property type="entry name" value="HTH_ARAC_FAMILY_1"/>
    <property type="match status" value="1"/>
</dbReference>
<evidence type="ECO:0000313" key="6">
    <source>
        <dbReference type="Proteomes" id="UP000248311"/>
    </source>
</evidence>
<dbReference type="PROSITE" id="PS01124">
    <property type="entry name" value="HTH_ARAC_FAMILY_2"/>
    <property type="match status" value="1"/>
</dbReference>
<evidence type="ECO:0000256" key="1">
    <source>
        <dbReference type="ARBA" id="ARBA00023015"/>
    </source>
</evidence>
<dbReference type="InterPro" id="IPR018060">
    <property type="entry name" value="HTH_AraC"/>
</dbReference>
<dbReference type="InterPro" id="IPR018062">
    <property type="entry name" value="HTH_AraC-typ_CS"/>
</dbReference>
<evidence type="ECO:0000259" key="4">
    <source>
        <dbReference type="PROSITE" id="PS01124"/>
    </source>
</evidence>
<dbReference type="OrthoDB" id="9783876at2"/>
<keyword evidence="6" id="KW-1185">Reference proteome</keyword>
<dbReference type="PRINTS" id="PR00032">
    <property type="entry name" value="HTHARAC"/>
</dbReference>
<dbReference type="SMART" id="SM00342">
    <property type="entry name" value="HTH_ARAC"/>
    <property type="match status" value="1"/>
</dbReference>
<feature type="domain" description="HTH araC/xylS-type" evidence="4">
    <location>
        <begin position="204"/>
        <end position="302"/>
    </location>
</feature>
<dbReference type="Proteomes" id="UP000248311">
    <property type="component" value="Unassembled WGS sequence"/>
</dbReference>
<dbReference type="InterPro" id="IPR009057">
    <property type="entry name" value="Homeodomain-like_sf"/>
</dbReference>
<dbReference type="AlphaFoldDB" id="A0A318ST37"/>
<protein>
    <submittedName>
        <fullName evidence="5">AraC-like DNA-binding protein</fullName>
    </submittedName>
</protein>
<dbReference type="RefSeq" id="WP_110815137.1">
    <property type="nucleotide sequence ID" value="NZ_QJTE01000004.1"/>
</dbReference>
<dbReference type="InterPro" id="IPR032783">
    <property type="entry name" value="AraC_lig"/>
</dbReference>
<organism evidence="5 6">
    <name type="scientific">Pseudoroseicyclus aestuarii</name>
    <dbReference type="NCBI Taxonomy" id="1795041"/>
    <lineage>
        <taxon>Bacteria</taxon>
        <taxon>Pseudomonadati</taxon>
        <taxon>Pseudomonadota</taxon>
        <taxon>Alphaproteobacteria</taxon>
        <taxon>Rhodobacterales</taxon>
        <taxon>Paracoccaceae</taxon>
        <taxon>Pseudoroseicyclus</taxon>
    </lineage>
</organism>
<comment type="caution">
    <text evidence="5">The sequence shown here is derived from an EMBL/GenBank/DDBJ whole genome shotgun (WGS) entry which is preliminary data.</text>
</comment>
<dbReference type="SUPFAM" id="SSF46689">
    <property type="entry name" value="Homeodomain-like"/>
    <property type="match status" value="2"/>
</dbReference>
<reference evidence="5 6" key="1">
    <citation type="submission" date="2018-06" db="EMBL/GenBank/DDBJ databases">
        <title>Genomic Encyclopedia of Type Strains, Phase III (KMG-III): the genomes of soil and plant-associated and newly described type strains.</title>
        <authorList>
            <person name="Whitman W."/>
        </authorList>
    </citation>
    <scope>NUCLEOTIDE SEQUENCE [LARGE SCALE GENOMIC DNA]</scope>
    <source>
        <strain evidence="5 6">CECT 9025</strain>
    </source>
</reference>
<dbReference type="InterPro" id="IPR020449">
    <property type="entry name" value="Tscrpt_reg_AraC-type_HTH"/>
</dbReference>
<evidence type="ECO:0000256" key="2">
    <source>
        <dbReference type="ARBA" id="ARBA00023125"/>
    </source>
</evidence>
<dbReference type="PANTHER" id="PTHR46796:SF7">
    <property type="entry name" value="ARAC FAMILY TRANSCRIPTIONAL REGULATOR"/>
    <property type="match status" value="1"/>
</dbReference>
<proteinExistence type="predicted"/>
<keyword evidence="2 5" id="KW-0238">DNA-binding</keyword>
<dbReference type="Pfam" id="PF12833">
    <property type="entry name" value="HTH_18"/>
    <property type="match status" value="1"/>
</dbReference>
<sequence>MAADPFSDILSFMKPRTSVVGGFDFGGDWGIRFGKHSGLKCFALVSGAAWLQVDDQPEQIELSAGDCVLLPHGRGFTVSRGSAVDAMPISSLPDEGWNGGIATVNGGGDTMMLGGHFDFTGAHSDLLLGSMQVIAPLRDGDDRVGLMWTLDRMRRELVDVGPGASLVVRNLAHLVLVQALRLYLSQERDRGVGWLFAIGDERIGPAIAAIHRDPGAKWTLPHLAQIAGMSRSRFAQRFRTVCGSAPIAYLTQWRMMLACDRLLSGDETISQIAVSLGYESDAAFSTAFRRLVGMAPGAYGRKGRQAAPHLQ</sequence>
<name>A0A318ST37_9RHOB</name>
<dbReference type="EMBL" id="QJTE01000004">
    <property type="protein sequence ID" value="PYE82472.1"/>
    <property type="molecule type" value="Genomic_DNA"/>
</dbReference>
<dbReference type="Pfam" id="PF12852">
    <property type="entry name" value="Cupin_6"/>
    <property type="match status" value="1"/>
</dbReference>
<dbReference type="Gene3D" id="1.10.10.60">
    <property type="entry name" value="Homeodomain-like"/>
    <property type="match status" value="2"/>
</dbReference>
<dbReference type="GO" id="GO:0043565">
    <property type="term" value="F:sequence-specific DNA binding"/>
    <property type="evidence" value="ECO:0007669"/>
    <property type="project" value="InterPro"/>
</dbReference>
<evidence type="ECO:0000256" key="3">
    <source>
        <dbReference type="ARBA" id="ARBA00023163"/>
    </source>
</evidence>
<gene>
    <name evidence="5" type="ORF">DFP88_104228</name>
</gene>
<dbReference type="InterPro" id="IPR050204">
    <property type="entry name" value="AraC_XylS_family_regulators"/>
</dbReference>
<keyword evidence="1" id="KW-0805">Transcription regulation</keyword>